<proteinExistence type="evidence at transcript level"/>
<dbReference type="EMBL" id="BT037681">
    <property type="protein sequence ID" value="ACF82686.1"/>
    <property type="molecule type" value="mRNA"/>
</dbReference>
<reference evidence="1" key="1">
    <citation type="journal article" date="2009" name="PLoS Genet.">
        <title>Sequencing, mapping, and analysis of 27,455 maize full-length cDNAs.</title>
        <authorList>
            <person name="Soderlund C."/>
            <person name="Descour A."/>
            <person name="Kudrna D."/>
            <person name="Bomhoff M."/>
            <person name="Boyd L."/>
            <person name="Currie J."/>
            <person name="Angelova A."/>
            <person name="Collura K."/>
            <person name="Wissotski M."/>
            <person name="Ashley E."/>
            <person name="Morrow D."/>
            <person name="Fernandes J."/>
            <person name="Walbot V."/>
            <person name="Yu Y."/>
        </authorList>
    </citation>
    <scope>NUCLEOTIDE SEQUENCE</scope>
    <source>
        <strain evidence="1">B73</strain>
    </source>
</reference>
<evidence type="ECO:0000313" key="1">
    <source>
        <dbReference type="EMBL" id="ACF82686.1"/>
    </source>
</evidence>
<protein>
    <submittedName>
        <fullName evidence="1">Uncharacterized protein</fullName>
    </submittedName>
</protein>
<name>B4FKP3_MAIZE</name>
<sequence length="18" mass="2184">MPISEHRKFDSDWKPTPL</sequence>
<organism evidence="1">
    <name type="scientific">Zea mays</name>
    <name type="common">Maize</name>
    <dbReference type="NCBI Taxonomy" id="4577"/>
    <lineage>
        <taxon>Eukaryota</taxon>
        <taxon>Viridiplantae</taxon>
        <taxon>Streptophyta</taxon>
        <taxon>Embryophyta</taxon>
        <taxon>Tracheophyta</taxon>
        <taxon>Spermatophyta</taxon>
        <taxon>Magnoliopsida</taxon>
        <taxon>Liliopsida</taxon>
        <taxon>Poales</taxon>
        <taxon>Poaceae</taxon>
        <taxon>PACMAD clade</taxon>
        <taxon>Panicoideae</taxon>
        <taxon>Andropogonodae</taxon>
        <taxon>Andropogoneae</taxon>
        <taxon>Tripsacinae</taxon>
        <taxon>Zea</taxon>
    </lineage>
</organism>
<dbReference type="AlphaFoldDB" id="B4FKP3"/>
<accession>B4FKP3</accession>